<sequence>MDLASLFRKIHEHEFQLIQLDENKENDKKKSLPWYQLRLKQRKIIIKLENYGRREREGDELTLLGKIKSRIH</sequence>
<name>A0A371EW49_MUCPR</name>
<dbReference type="AlphaFoldDB" id="A0A371EW49"/>
<protein>
    <submittedName>
        <fullName evidence="1">Uncharacterized protein</fullName>
    </submittedName>
</protein>
<reference evidence="1" key="1">
    <citation type="submission" date="2018-05" db="EMBL/GenBank/DDBJ databases">
        <title>Draft genome of Mucuna pruriens seed.</title>
        <authorList>
            <person name="Nnadi N.E."/>
            <person name="Vos R."/>
            <person name="Hasami M.H."/>
            <person name="Devisetty U.K."/>
            <person name="Aguiy J.C."/>
        </authorList>
    </citation>
    <scope>NUCLEOTIDE SEQUENCE [LARGE SCALE GENOMIC DNA]</scope>
    <source>
        <strain evidence="1">JCA_2017</strain>
    </source>
</reference>
<accession>A0A371EW49</accession>
<comment type="caution">
    <text evidence="1">The sequence shown here is derived from an EMBL/GenBank/DDBJ whole genome shotgun (WGS) entry which is preliminary data.</text>
</comment>
<evidence type="ECO:0000313" key="1">
    <source>
        <dbReference type="EMBL" id="RDX70277.1"/>
    </source>
</evidence>
<organism evidence="1 2">
    <name type="scientific">Mucuna pruriens</name>
    <name type="common">Velvet bean</name>
    <name type="synonym">Dolichos pruriens</name>
    <dbReference type="NCBI Taxonomy" id="157652"/>
    <lineage>
        <taxon>Eukaryota</taxon>
        <taxon>Viridiplantae</taxon>
        <taxon>Streptophyta</taxon>
        <taxon>Embryophyta</taxon>
        <taxon>Tracheophyta</taxon>
        <taxon>Spermatophyta</taxon>
        <taxon>Magnoliopsida</taxon>
        <taxon>eudicotyledons</taxon>
        <taxon>Gunneridae</taxon>
        <taxon>Pentapetalae</taxon>
        <taxon>rosids</taxon>
        <taxon>fabids</taxon>
        <taxon>Fabales</taxon>
        <taxon>Fabaceae</taxon>
        <taxon>Papilionoideae</taxon>
        <taxon>50 kb inversion clade</taxon>
        <taxon>NPAAA clade</taxon>
        <taxon>indigoferoid/millettioid clade</taxon>
        <taxon>Phaseoleae</taxon>
        <taxon>Mucuna</taxon>
    </lineage>
</organism>
<feature type="non-terminal residue" evidence="1">
    <location>
        <position position="1"/>
    </location>
</feature>
<gene>
    <name evidence="1" type="ORF">CR513_50500</name>
</gene>
<dbReference type="EMBL" id="QJKJ01011765">
    <property type="protein sequence ID" value="RDX70277.1"/>
    <property type="molecule type" value="Genomic_DNA"/>
</dbReference>
<dbReference type="Proteomes" id="UP000257109">
    <property type="component" value="Unassembled WGS sequence"/>
</dbReference>
<evidence type="ECO:0000313" key="2">
    <source>
        <dbReference type="Proteomes" id="UP000257109"/>
    </source>
</evidence>
<keyword evidence="2" id="KW-1185">Reference proteome</keyword>
<proteinExistence type="predicted"/>